<sequence>MAETTPATAPSFFDGEVLMRLIATAMVTLSRQRAVPNPVYPAKVQNAYNHLVLRCLEREVDPPGSVAEMISWASELPLERWPVSLPEELLGGDGLLVDKETRTPTQTCLEWEVNAADPAAELFENDRLLDAIAVCRAAQAPDAYTAFRRHLTTRPVLMGAELAELGGDLEFGLLLHAILKRCYETAPASYQRNGVYMQCERCRCLMVPTSRGGFRCELDRCRRDGKTSRGTPLRGNKGGVLQLSRPLRMFITSPGLAETDLEQALISKFGIKPQMWPNYDAYDLRLVLPNGQAWAVDVKDRVNPVLLARTTKPFRTDPPFDRAFLVVPRYRFAENDAYGRIFARHLPEAISDQITLLDDQAFLKLVSSARNRPGGWRA</sequence>
<dbReference type="InterPro" id="IPR040828">
    <property type="entry name" value="pPIWI_RE_REase"/>
</dbReference>
<proteinExistence type="predicted"/>
<name>A0A372G848_9ACTN</name>
<dbReference type="OrthoDB" id="580959at2"/>
<gene>
    <name evidence="3" type="ORF">D0T12_31245</name>
</gene>
<feature type="domain" description="REase associating with pPIWI RE" evidence="1">
    <location>
        <begin position="255"/>
        <end position="368"/>
    </location>
</feature>
<dbReference type="Pfam" id="PF18156">
    <property type="entry name" value="pPIWI_RE_Y"/>
    <property type="match status" value="1"/>
</dbReference>
<dbReference type="AlphaFoldDB" id="A0A372G848"/>
<evidence type="ECO:0000313" key="3">
    <source>
        <dbReference type="EMBL" id="RFS81574.1"/>
    </source>
</evidence>
<evidence type="ECO:0008006" key="5">
    <source>
        <dbReference type="Google" id="ProtNLM"/>
    </source>
</evidence>
<evidence type="ECO:0000259" key="2">
    <source>
        <dbReference type="Pfam" id="PF18156"/>
    </source>
</evidence>
<evidence type="ECO:0000259" key="1">
    <source>
        <dbReference type="Pfam" id="PF18154"/>
    </source>
</evidence>
<reference evidence="3 4" key="1">
    <citation type="submission" date="2018-08" db="EMBL/GenBank/DDBJ databases">
        <title>Actinomadura spongicola sp. nov., isolated from marine sponge Leucetta chagosensis.</title>
        <authorList>
            <person name="Li L."/>
            <person name="Lin H.W."/>
        </authorList>
    </citation>
    <scope>NUCLEOTIDE SEQUENCE [LARGE SCALE GENOMIC DNA]</scope>
    <source>
        <strain evidence="3 4">LHW52907</strain>
    </source>
</reference>
<dbReference type="Pfam" id="PF18154">
    <property type="entry name" value="pPIWI_RE_REase"/>
    <property type="match status" value="1"/>
</dbReference>
<organism evidence="3 4">
    <name type="scientific">Actinomadura spongiicola</name>
    <dbReference type="NCBI Taxonomy" id="2303421"/>
    <lineage>
        <taxon>Bacteria</taxon>
        <taxon>Bacillati</taxon>
        <taxon>Actinomycetota</taxon>
        <taxon>Actinomycetes</taxon>
        <taxon>Streptosporangiales</taxon>
        <taxon>Thermomonosporaceae</taxon>
        <taxon>Actinomadura</taxon>
    </lineage>
</organism>
<protein>
    <recommendedName>
        <fullName evidence="5">REase associating with pPIWI RE domain-containing protein</fullName>
    </recommendedName>
</protein>
<dbReference type="Proteomes" id="UP000262882">
    <property type="component" value="Unassembled WGS sequence"/>
</dbReference>
<dbReference type="RefSeq" id="WP_117404460.1">
    <property type="nucleotide sequence ID" value="NZ_QVNQ01000013.1"/>
</dbReference>
<comment type="caution">
    <text evidence="3">The sequence shown here is derived from an EMBL/GenBank/DDBJ whole genome shotgun (WGS) entry which is preliminary data.</text>
</comment>
<keyword evidence="4" id="KW-1185">Reference proteome</keyword>
<evidence type="ECO:0000313" key="4">
    <source>
        <dbReference type="Proteomes" id="UP000262882"/>
    </source>
</evidence>
<dbReference type="InterPro" id="IPR041191">
    <property type="entry name" value="pPIWI_RE_Y"/>
</dbReference>
<feature type="domain" description="pPIWI-RE three-gene island" evidence="2">
    <location>
        <begin position="18"/>
        <end position="157"/>
    </location>
</feature>
<dbReference type="EMBL" id="QVNQ01000013">
    <property type="protein sequence ID" value="RFS81574.1"/>
    <property type="molecule type" value="Genomic_DNA"/>
</dbReference>
<accession>A0A372G848</accession>